<dbReference type="SMART" id="SM00181">
    <property type="entry name" value="EGF"/>
    <property type="match status" value="6"/>
</dbReference>
<dbReference type="InterPro" id="IPR000152">
    <property type="entry name" value="EGF-type_Asp/Asn_hydroxyl_site"/>
</dbReference>
<dbReference type="Pfam" id="PF00008">
    <property type="entry name" value="EGF"/>
    <property type="match status" value="1"/>
</dbReference>
<keyword evidence="3" id="KW-0677">Repeat</keyword>
<organism evidence="11 12">
    <name type="scientific">Acrobeloides nanus</name>
    <dbReference type="NCBI Taxonomy" id="290746"/>
    <lineage>
        <taxon>Eukaryota</taxon>
        <taxon>Metazoa</taxon>
        <taxon>Ecdysozoa</taxon>
        <taxon>Nematoda</taxon>
        <taxon>Chromadorea</taxon>
        <taxon>Rhabditida</taxon>
        <taxon>Tylenchina</taxon>
        <taxon>Cephalobomorpha</taxon>
        <taxon>Cephaloboidea</taxon>
        <taxon>Cephalobidae</taxon>
        <taxon>Acrobeloides</taxon>
    </lineage>
</organism>
<feature type="domain" description="SEA" evidence="9">
    <location>
        <begin position="253"/>
        <end position="378"/>
    </location>
</feature>
<evidence type="ECO:0000259" key="10">
    <source>
        <dbReference type="PROSITE" id="PS50026"/>
    </source>
</evidence>
<dbReference type="SUPFAM" id="SSF57196">
    <property type="entry name" value="EGF/Laminin"/>
    <property type="match status" value="2"/>
</dbReference>
<dbReference type="CDD" id="cd00054">
    <property type="entry name" value="EGF_CA"/>
    <property type="match status" value="3"/>
</dbReference>
<evidence type="ECO:0000256" key="7">
    <source>
        <dbReference type="PROSITE-ProRule" id="PRU00076"/>
    </source>
</evidence>
<feature type="domain" description="EGF-like" evidence="10">
    <location>
        <begin position="606"/>
        <end position="645"/>
    </location>
</feature>
<evidence type="ECO:0000256" key="2">
    <source>
        <dbReference type="ARBA" id="ARBA00022729"/>
    </source>
</evidence>
<feature type="domain" description="EGF-like" evidence="10">
    <location>
        <begin position="101"/>
        <end position="140"/>
    </location>
</feature>
<keyword evidence="6" id="KW-0325">Glycoprotein</keyword>
<evidence type="ECO:0000256" key="8">
    <source>
        <dbReference type="SAM" id="SignalP"/>
    </source>
</evidence>
<feature type="domain" description="EGF-like" evidence="10">
    <location>
        <begin position="558"/>
        <end position="595"/>
    </location>
</feature>
<keyword evidence="5" id="KW-1015">Disulfide bond</keyword>
<dbReference type="InterPro" id="IPR001881">
    <property type="entry name" value="EGF-like_Ca-bd_dom"/>
</dbReference>
<evidence type="ECO:0000256" key="1">
    <source>
        <dbReference type="ARBA" id="ARBA00022536"/>
    </source>
</evidence>
<dbReference type="SMART" id="SM00179">
    <property type="entry name" value="EGF_CA"/>
    <property type="match status" value="5"/>
</dbReference>
<feature type="domain" description="SEA" evidence="9">
    <location>
        <begin position="436"/>
        <end position="558"/>
    </location>
</feature>
<evidence type="ECO:0000259" key="9">
    <source>
        <dbReference type="PROSITE" id="PS50024"/>
    </source>
</evidence>
<keyword evidence="1 7" id="KW-0245">EGF-like domain</keyword>
<dbReference type="InterPro" id="IPR000082">
    <property type="entry name" value="SEA_dom"/>
</dbReference>
<keyword evidence="11" id="KW-1185">Reference proteome</keyword>
<dbReference type="GO" id="GO:0005509">
    <property type="term" value="F:calcium ion binding"/>
    <property type="evidence" value="ECO:0007669"/>
    <property type="project" value="InterPro"/>
</dbReference>
<proteinExistence type="predicted"/>
<accession>A0A914C217</accession>
<comment type="caution">
    <text evidence="7">Lacks conserved residue(s) required for the propagation of feature annotation.</text>
</comment>
<dbReference type="PROSITE" id="PS00010">
    <property type="entry name" value="ASX_HYDROXYL"/>
    <property type="match status" value="3"/>
</dbReference>
<dbReference type="Proteomes" id="UP000887540">
    <property type="component" value="Unplaced"/>
</dbReference>
<dbReference type="PANTHER" id="PTHR24039:SF28">
    <property type="entry name" value="EGF-LIKE DOMAIN-CONTAINING PROTEIN"/>
    <property type="match status" value="1"/>
</dbReference>
<keyword evidence="4" id="KW-0106">Calcium</keyword>
<evidence type="ECO:0000256" key="5">
    <source>
        <dbReference type="ARBA" id="ARBA00023157"/>
    </source>
</evidence>
<dbReference type="PROSITE" id="PS50026">
    <property type="entry name" value="EGF_3"/>
    <property type="match status" value="5"/>
</dbReference>
<evidence type="ECO:0000313" key="12">
    <source>
        <dbReference type="WBParaSite" id="ACRNAN_Path_1497.g5841.t1"/>
    </source>
</evidence>
<dbReference type="Pfam" id="PF07645">
    <property type="entry name" value="EGF_CA"/>
    <property type="match status" value="2"/>
</dbReference>
<dbReference type="InterPro" id="IPR057353">
    <property type="entry name" value="TNFR_nem"/>
</dbReference>
<name>A0A914C217_9BILA</name>
<feature type="domain" description="EGF-like" evidence="10">
    <location>
        <begin position="27"/>
        <end position="65"/>
    </location>
</feature>
<feature type="signal peptide" evidence="8">
    <location>
        <begin position="1"/>
        <end position="26"/>
    </location>
</feature>
<sequence>MTKRARFRVELLGFCFLFLLVREAIAAGYPCQDLNDCHAYSTCRVTGPETYTCECLPGYVDRSPDVKNKPGRVCVLTYECKCRAGYRDENPEQPGTVCKYITNECESPNLNDCHRNAKCINTPGGYECRCKNPYHDEGPKDRPGRICRYNECADPKAHKCDTNADCVDTEDGYVCFCRDGFYDISPDPIIPGQVCIEFQEEPKVTPPAEASEKLIPCGHMKCDPKRNETCIGGRRCGCRPGEGRASLQDACEPIDKFALTFRVVSRGQQPLFYSSQYGNSESPDYVEITNEFSKDLGSAVRSTVYAFRYVATDISYITHPKTINSSWPEGLLVNFTVGTRPSATPIDVCDLWDKLMESIQRTNGTIGGGQLNVASDIDLLDPCAKPIPTGELCGEQFCNADLGEVCISGRCGRNLYNWCGCMNGESRDSLKDHCRPVQLVNFPLWVIRKNHNQLTYNDTFANSLDALNRQYVDDFNNGIADCYQHTTLKNVFATSDVVDITNPMLVNATWNKGVIFNATMHFRRGNPTETYQVLVDYIMFRNNYEIGHSGLFLNPYQPNSICNPNTCHPAGKCIELGPNAYRCECGAGYMNTNPLDLGHTCIRIVSYNECERDEDNDCSANARCIDLPHLYRCECNIGYRDTSPKDELPGSVCVLGYLDRNITSSEIKRALGIYAH</sequence>
<dbReference type="FunFam" id="2.10.25.10:FF:000038">
    <property type="entry name" value="Fibrillin 2"/>
    <property type="match status" value="1"/>
</dbReference>
<dbReference type="Gene3D" id="2.10.25.10">
    <property type="entry name" value="Laminin"/>
    <property type="match status" value="3"/>
</dbReference>
<dbReference type="Pfam" id="PF25314">
    <property type="entry name" value="TNFR_nem"/>
    <property type="match status" value="2"/>
</dbReference>
<dbReference type="PANTHER" id="PTHR24039">
    <property type="entry name" value="FIBRILLIN-RELATED"/>
    <property type="match status" value="1"/>
</dbReference>
<feature type="chain" id="PRO_5037087632" evidence="8">
    <location>
        <begin position="27"/>
        <end position="676"/>
    </location>
</feature>
<dbReference type="InterPro" id="IPR000742">
    <property type="entry name" value="EGF"/>
</dbReference>
<protein>
    <submittedName>
        <fullName evidence="12">Uncharacterized protein</fullName>
    </submittedName>
</protein>
<evidence type="ECO:0000256" key="4">
    <source>
        <dbReference type="ARBA" id="ARBA00022837"/>
    </source>
</evidence>
<feature type="domain" description="EGF-like" evidence="10">
    <location>
        <begin position="148"/>
        <end position="187"/>
    </location>
</feature>
<dbReference type="AlphaFoldDB" id="A0A914C217"/>
<evidence type="ECO:0000256" key="6">
    <source>
        <dbReference type="ARBA" id="ARBA00023180"/>
    </source>
</evidence>
<evidence type="ECO:0000256" key="3">
    <source>
        <dbReference type="ARBA" id="ARBA00022737"/>
    </source>
</evidence>
<dbReference type="PROSITE" id="PS50024">
    <property type="entry name" value="SEA"/>
    <property type="match status" value="2"/>
</dbReference>
<keyword evidence="2 8" id="KW-0732">Signal</keyword>
<dbReference type="WBParaSite" id="ACRNAN_Path_1497.g5841.t1">
    <property type="protein sequence ID" value="ACRNAN_Path_1497.g5841.t1"/>
    <property type="gene ID" value="ACRNAN_Path_1497.g5841"/>
</dbReference>
<dbReference type="SMART" id="SM00200">
    <property type="entry name" value="SEA"/>
    <property type="match status" value="2"/>
</dbReference>
<evidence type="ECO:0000313" key="11">
    <source>
        <dbReference type="Proteomes" id="UP000887540"/>
    </source>
</evidence>
<reference evidence="12" key="1">
    <citation type="submission" date="2022-11" db="UniProtKB">
        <authorList>
            <consortium name="WormBaseParasite"/>
        </authorList>
    </citation>
    <scope>IDENTIFICATION</scope>
</reference>
<dbReference type="InterPro" id="IPR049883">
    <property type="entry name" value="NOTCH1_EGF-like"/>
</dbReference>